<evidence type="ECO:0000313" key="4">
    <source>
        <dbReference type="Proteomes" id="UP000001364"/>
    </source>
</evidence>
<dbReference type="GO" id="GO:0008643">
    <property type="term" value="P:carbohydrate transport"/>
    <property type="evidence" value="ECO:0007669"/>
    <property type="project" value="InterPro"/>
</dbReference>
<dbReference type="PhylomeDB" id="A0A0H3CBY4"/>
<keyword evidence="2" id="KW-0732">Signal</keyword>
<dbReference type="OrthoDB" id="177316at2"/>
<dbReference type="PANTHER" id="PTHR37944:SF1">
    <property type="entry name" value="PORIN B"/>
    <property type="match status" value="1"/>
</dbReference>
<dbReference type="RefSeq" id="YP_002518355.1">
    <property type="nucleotide sequence ID" value="NC_011916.1"/>
</dbReference>
<dbReference type="EMBL" id="CP001340">
    <property type="protein sequence ID" value="ACL96447.1"/>
    <property type="molecule type" value="Genomic_DNA"/>
</dbReference>
<dbReference type="Proteomes" id="UP000001364">
    <property type="component" value="Chromosome"/>
</dbReference>
<organism evidence="3 4">
    <name type="scientific">Caulobacter vibrioides (strain NA1000 / CB15N)</name>
    <name type="common">Caulobacter crescentus</name>
    <dbReference type="NCBI Taxonomy" id="565050"/>
    <lineage>
        <taxon>Bacteria</taxon>
        <taxon>Pseudomonadati</taxon>
        <taxon>Pseudomonadota</taxon>
        <taxon>Alphaproteobacteria</taxon>
        <taxon>Caulobacterales</taxon>
        <taxon>Caulobacteraceae</taxon>
        <taxon>Caulobacter</taxon>
    </lineage>
</organism>
<dbReference type="InterPro" id="IPR007049">
    <property type="entry name" value="Carb-sel_porin_OprB"/>
</dbReference>
<dbReference type="InterPro" id="IPR052932">
    <property type="entry name" value="OprB_Porin"/>
</dbReference>
<dbReference type="Gene3D" id="2.40.160.180">
    <property type="entry name" value="Carbohydrate-selective porin OprB"/>
    <property type="match status" value="1"/>
</dbReference>
<accession>A0A0H3CBY4</accession>
<dbReference type="GeneID" id="7333271"/>
<dbReference type="SMR" id="A0A0H3CBY4"/>
<evidence type="ECO:0000256" key="2">
    <source>
        <dbReference type="RuleBase" id="RU363072"/>
    </source>
</evidence>
<feature type="signal peptide" evidence="2">
    <location>
        <begin position="1"/>
        <end position="27"/>
    </location>
</feature>
<evidence type="ECO:0000256" key="1">
    <source>
        <dbReference type="ARBA" id="ARBA00008769"/>
    </source>
</evidence>
<dbReference type="GO" id="GO:0016020">
    <property type="term" value="C:membrane"/>
    <property type="evidence" value="ECO:0007669"/>
    <property type="project" value="InterPro"/>
</dbReference>
<dbReference type="InterPro" id="IPR038673">
    <property type="entry name" value="OprB_sf"/>
</dbReference>
<sequence>MTNGRNLFAACGALALLAAGVATPALADDALTLKVDYMADVAGVVRGGTAHKARVLDNLKVSADVDLEKALGWSGATFRMSALNNSGAMPNDDAGSLQGVNNIEVSKQRARLFEAFIEQSFGDGQGSALVGLYDVNSEFYANESAGLLIAPAFGIGSELAATGPNGPSIFPSTALSARLRWTTKSGGYVQGAVINAHAGVPGDPGGADFSFDHGVLAIGEAGWSGAGKLAVGGWAYSKRQDDWRDVTAAGDPVPRRAYGAYVLAERRIKGGEDEPGRITAFARAGVSDGVTSPFRGGWQAGILIEQPVASRPASQASFGINQAFLSRRERANGWDAGLDTGRTETALEATYADTFGPITLQPDLQYVIRPAGNRDARNAVVATLRVKVGF</sequence>
<keyword evidence="4" id="KW-1185">Reference proteome</keyword>
<dbReference type="PATRIC" id="fig|565050.3.peg.2909"/>
<name>A0A0H3CBY4_CAUVN</name>
<dbReference type="GO" id="GO:0015288">
    <property type="term" value="F:porin activity"/>
    <property type="evidence" value="ECO:0007669"/>
    <property type="project" value="InterPro"/>
</dbReference>
<evidence type="ECO:0000313" key="3">
    <source>
        <dbReference type="EMBL" id="ACL96447.1"/>
    </source>
</evidence>
<proteinExistence type="inferred from homology"/>
<dbReference type="PANTHER" id="PTHR37944">
    <property type="entry name" value="PORIN B"/>
    <property type="match status" value="1"/>
</dbReference>
<dbReference type="HOGENOM" id="CLU_029684_3_1_5"/>
<reference evidence="3 4" key="1">
    <citation type="journal article" date="2010" name="J. Bacteriol.">
        <title>The genetic basis of laboratory adaptation in Caulobacter crescentus.</title>
        <authorList>
            <person name="Marks M.E."/>
            <person name="Castro-Rojas C.M."/>
            <person name="Teiling C."/>
            <person name="Du L."/>
            <person name="Kapatral V."/>
            <person name="Walunas T.L."/>
            <person name="Crosson S."/>
        </authorList>
    </citation>
    <scope>NUCLEOTIDE SEQUENCE [LARGE SCALE GENOMIC DNA]</scope>
    <source>
        <strain evidence="4">NA1000 / CB15N</strain>
    </source>
</reference>
<dbReference type="RefSeq" id="WP_010920728.1">
    <property type="nucleotide sequence ID" value="NC_011916.1"/>
</dbReference>
<dbReference type="AlphaFoldDB" id="A0A0H3CBY4"/>
<gene>
    <name evidence="3" type="ordered locus">CCNA_02982</name>
</gene>
<comment type="similarity">
    <text evidence="1 2">Belongs to the OprB family.</text>
</comment>
<protein>
    <submittedName>
        <fullName evidence="3">Porin</fullName>
    </submittedName>
</protein>
<dbReference type="KEGG" id="ccs:CCNA_02982"/>
<feature type="chain" id="PRO_5007228220" evidence="2">
    <location>
        <begin position="28"/>
        <end position="390"/>
    </location>
</feature>
<dbReference type="Pfam" id="PF04966">
    <property type="entry name" value="OprB"/>
    <property type="match status" value="1"/>
</dbReference>